<dbReference type="InterPro" id="IPR024331">
    <property type="entry name" value="DUF3859"/>
</dbReference>
<evidence type="ECO:0000313" key="3">
    <source>
        <dbReference type="Proteomes" id="UP000198329"/>
    </source>
</evidence>
<evidence type="ECO:0000313" key="2">
    <source>
        <dbReference type="EMBL" id="ASM54053.1"/>
    </source>
</evidence>
<organism evidence="2 3">
    <name type="scientific">Pseudoalteromonas nigrifaciens</name>
    <dbReference type="NCBI Taxonomy" id="28109"/>
    <lineage>
        <taxon>Bacteria</taxon>
        <taxon>Pseudomonadati</taxon>
        <taxon>Pseudomonadota</taxon>
        <taxon>Gammaproteobacteria</taxon>
        <taxon>Alteromonadales</taxon>
        <taxon>Pseudoalteromonadaceae</taxon>
        <taxon>Pseudoalteromonas</taxon>
    </lineage>
</organism>
<dbReference type="Pfam" id="PF12975">
    <property type="entry name" value="DUF3859"/>
    <property type="match status" value="1"/>
</dbReference>
<dbReference type="AlphaFoldDB" id="A0AAC9UI42"/>
<dbReference type="RefSeq" id="WP_011328166.1">
    <property type="nucleotide sequence ID" value="NZ_BJXZ01000046.1"/>
</dbReference>
<dbReference type="EMBL" id="CP011036">
    <property type="protein sequence ID" value="ASM54053.1"/>
    <property type="molecule type" value="Genomic_DNA"/>
</dbReference>
<sequence length="147" mass="16953">MAKLKPIITLQSYGIYSTWDNESKALPQIEQFTTEVIATLDVEFGLIINIKKAKGEKLHYSIYHPNIPDDEGDIMPPFSGVVYVKDSDWHFYLGDTLWPPINNKLGNWRMTIEYNGKLIADKTFNVALPTERSAVEFWQDRGYKPLK</sequence>
<dbReference type="Gene3D" id="2.60.40.2390">
    <property type="match status" value="1"/>
</dbReference>
<gene>
    <name evidence="2" type="ORF">PNIG_a1982</name>
</gene>
<keyword evidence="3" id="KW-1185">Reference proteome</keyword>
<reference evidence="2 3" key="1">
    <citation type="submission" date="2015-03" db="EMBL/GenBank/DDBJ databases">
        <authorList>
            <person name="Xie B.-B."/>
            <person name="Rong J.-C."/>
            <person name="Qin Q.-L."/>
            <person name="Zhang Y.-Z."/>
        </authorList>
    </citation>
    <scope>NUCLEOTIDE SEQUENCE [LARGE SCALE GENOMIC DNA]</scope>
    <source>
        <strain evidence="2 3">KMM 661</strain>
    </source>
</reference>
<protein>
    <recommendedName>
        <fullName evidence="1">DUF3859 domain-containing protein</fullName>
    </recommendedName>
</protein>
<name>A0AAC9UI42_9GAMM</name>
<accession>A0AAC9UI42</accession>
<proteinExistence type="predicted"/>
<evidence type="ECO:0000259" key="1">
    <source>
        <dbReference type="Pfam" id="PF12975"/>
    </source>
</evidence>
<dbReference type="KEGG" id="png:PNIG_a1982"/>
<dbReference type="Proteomes" id="UP000198329">
    <property type="component" value="Chromosome I"/>
</dbReference>
<dbReference type="GeneID" id="300941703"/>
<feature type="domain" description="DUF3859" evidence="1">
    <location>
        <begin position="5"/>
        <end position="126"/>
    </location>
</feature>